<name>A0A2J6RDQ0_HYAVF</name>
<dbReference type="Pfam" id="PF13812">
    <property type="entry name" value="PPR_3"/>
    <property type="match status" value="1"/>
</dbReference>
<proteinExistence type="predicted"/>
<dbReference type="PANTHER" id="PTHR47941">
    <property type="entry name" value="PENTATRICOPEPTIDE REPEAT-CONTAINING PROTEIN 3, MITOCHONDRIAL"/>
    <property type="match status" value="1"/>
</dbReference>
<evidence type="ECO:0000313" key="5">
    <source>
        <dbReference type="Proteomes" id="UP000235786"/>
    </source>
</evidence>
<feature type="compositionally biased region" description="Polar residues" evidence="3">
    <location>
        <begin position="60"/>
        <end position="71"/>
    </location>
</feature>
<sequence>MNPSHICLACRRRLGVFRPPRPVQWRPRATFISLSNNKRGANHEQTAKELLNLDKEAPERNSTQGMSNLLGSSRVPRRYQSNRPADDLETLFENSLQAPIASEDVPSQFPTSLEPYKNAEKLKEMLSGSAPLLDAWHFFVEHFGPDAEKRAYTSMPSYLNSTAQELLKRIIRARKGDPLSEKYPSFTEVSKIYLRLTILSGRDWSDMMFTLLESILRTDQSPSAATEERLIADMLGAWNVVCRQPGNYHHFPAVGSDLNWSYVPRISPGDVNQMYRKRGPQAAFGILTPPLKLRHLQTIPIVALATFVVLTQNATAKPYLASASPFTSLLTQIINTPGLALNGVFGRFDSPSIVADSIRSNWVIIKEQAAQMSEAPLPKPERPVENEQSGQDDLYRVSFINKRLQNALKRGNVREVNELWLDVEQWPVKELESPQPYSLKRGTLTEELCNLFILIYMSLRQPSYAIHVWNHMLKSGIQPTLQTWDNMLSGCKASRDWKALEAVWQRMLASGAQPDAVCWTTRISGLIDGYQVNLGIRALDEMGRIWLAAAKRQHPKMKLEQLQLLPEVDGAVKPTIGTINAAVAGLFSRKSPDAAHRVLAWGGKFGITPDVITYNTLLRPLIRNGQVKQASVLLKQMQNAGIQADVATFTTILDETFRYSEHHTPEEQKDIVDSVFSEMEAAGVEPNLHTYATIIYQLLQSSHGNMTSVKAVMERMAAQGLQPSPQIYTMMIGHYFQQTPANLDAVRSLIESASMVEGSTDHKFWDRVVEGYAQEGETAHALKILADVHRANQKVGFLAMRMLLFALAQNQEWDSARNLVRNVFLLNGGPRPEGAHLRIGEHLFWQLASQLQLTDGIINV</sequence>
<dbReference type="STRING" id="1149755.A0A2J6RDQ0"/>
<dbReference type="Proteomes" id="UP000235786">
    <property type="component" value="Unassembled WGS sequence"/>
</dbReference>
<dbReference type="Pfam" id="PF13041">
    <property type="entry name" value="PPR_2"/>
    <property type="match status" value="1"/>
</dbReference>
<dbReference type="EMBL" id="KZ613950">
    <property type="protein sequence ID" value="PMD36641.1"/>
    <property type="molecule type" value="Genomic_DNA"/>
</dbReference>
<organism evidence="4 5">
    <name type="scientific">Hyaloscypha variabilis (strain UAMH 11265 / GT02V1 / F)</name>
    <name type="common">Meliniomyces variabilis</name>
    <dbReference type="NCBI Taxonomy" id="1149755"/>
    <lineage>
        <taxon>Eukaryota</taxon>
        <taxon>Fungi</taxon>
        <taxon>Dikarya</taxon>
        <taxon>Ascomycota</taxon>
        <taxon>Pezizomycotina</taxon>
        <taxon>Leotiomycetes</taxon>
        <taxon>Helotiales</taxon>
        <taxon>Hyaloscyphaceae</taxon>
        <taxon>Hyaloscypha</taxon>
        <taxon>Hyaloscypha variabilis</taxon>
    </lineage>
</organism>
<dbReference type="Gene3D" id="1.25.40.10">
    <property type="entry name" value="Tetratricopeptide repeat domain"/>
    <property type="match status" value="3"/>
</dbReference>
<keyword evidence="1" id="KW-0677">Repeat</keyword>
<feature type="repeat" description="PPR" evidence="2">
    <location>
        <begin position="480"/>
        <end position="514"/>
    </location>
</feature>
<feature type="region of interest" description="Disordered" evidence="3">
    <location>
        <begin position="56"/>
        <end position="80"/>
    </location>
</feature>
<evidence type="ECO:0000256" key="3">
    <source>
        <dbReference type="SAM" id="MobiDB-lite"/>
    </source>
</evidence>
<dbReference type="AlphaFoldDB" id="A0A2J6RDQ0"/>
<gene>
    <name evidence="4" type="ORF">L207DRAFT_515157</name>
</gene>
<accession>A0A2J6RDQ0</accession>
<reference evidence="4 5" key="1">
    <citation type="submission" date="2016-04" db="EMBL/GenBank/DDBJ databases">
        <title>A degradative enzymes factory behind the ericoid mycorrhizal symbiosis.</title>
        <authorList>
            <consortium name="DOE Joint Genome Institute"/>
            <person name="Martino E."/>
            <person name="Morin E."/>
            <person name="Grelet G."/>
            <person name="Kuo A."/>
            <person name="Kohler A."/>
            <person name="Daghino S."/>
            <person name="Barry K."/>
            <person name="Choi C."/>
            <person name="Cichocki N."/>
            <person name="Clum A."/>
            <person name="Copeland A."/>
            <person name="Hainaut M."/>
            <person name="Haridas S."/>
            <person name="Labutti K."/>
            <person name="Lindquist E."/>
            <person name="Lipzen A."/>
            <person name="Khouja H.-R."/>
            <person name="Murat C."/>
            <person name="Ohm R."/>
            <person name="Olson A."/>
            <person name="Spatafora J."/>
            <person name="Veneault-Fourrey C."/>
            <person name="Henrissat B."/>
            <person name="Grigoriev I."/>
            <person name="Martin F."/>
            <person name="Perotto S."/>
        </authorList>
    </citation>
    <scope>NUCLEOTIDE SEQUENCE [LARGE SCALE GENOMIC DNA]</scope>
    <source>
        <strain evidence="4 5">F</strain>
    </source>
</reference>
<dbReference type="InterPro" id="IPR002885">
    <property type="entry name" value="PPR_rpt"/>
</dbReference>
<protein>
    <recommendedName>
        <fullName evidence="6">Pentacotripeptide-repeat region of PRORP domain-containing protein</fullName>
    </recommendedName>
</protein>
<keyword evidence="5" id="KW-1185">Reference proteome</keyword>
<dbReference type="NCBIfam" id="TIGR00756">
    <property type="entry name" value="PPR"/>
    <property type="match status" value="1"/>
</dbReference>
<evidence type="ECO:0000256" key="2">
    <source>
        <dbReference type="PROSITE-ProRule" id="PRU00708"/>
    </source>
</evidence>
<feature type="repeat" description="PPR" evidence="2">
    <location>
        <begin position="610"/>
        <end position="644"/>
    </location>
</feature>
<evidence type="ECO:0000313" key="4">
    <source>
        <dbReference type="EMBL" id="PMD36641.1"/>
    </source>
</evidence>
<dbReference type="PROSITE" id="PS51375">
    <property type="entry name" value="PPR"/>
    <property type="match status" value="2"/>
</dbReference>
<dbReference type="OrthoDB" id="185373at2759"/>
<dbReference type="InterPro" id="IPR011990">
    <property type="entry name" value="TPR-like_helical_dom_sf"/>
</dbReference>
<evidence type="ECO:0008006" key="6">
    <source>
        <dbReference type="Google" id="ProtNLM"/>
    </source>
</evidence>
<evidence type="ECO:0000256" key="1">
    <source>
        <dbReference type="ARBA" id="ARBA00022737"/>
    </source>
</evidence>